<reference evidence="7 8" key="1">
    <citation type="submission" date="2015-09" db="EMBL/GenBank/DDBJ databases">
        <authorList>
            <consortium name="Pathogen Informatics"/>
        </authorList>
    </citation>
    <scope>NUCLEOTIDE SEQUENCE [LARGE SCALE GENOMIC DNA]</scope>
    <source>
        <strain evidence="7 8">2789STDY5608872</strain>
    </source>
</reference>
<dbReference type="Proteomes" id="UP000095591">
    <property type="component" value="Unassembled WGS sequence"/>
</dbReference>
<dbReference type="PANTHER" id="PTHR42732">
    <property type="entry name" value="BETA-GALACTOSIDASE"/>
    <property type="match status" value="1"/>
</dbReference>
<dbReference type="InterPro" id="IPR006102">
    <property type="entry name" value="Ig-like_GH2"/>
</dbReference>
<evidence type="ECO:0000313" key="8">
    <source>
        <dbReference type="Proteomes" id="UP000095591"/>
    </source>
</evidence>
<name>A0A173VUS7_PARDI</name>
<proteinExistence type="inferred from homology"/>
<dbReference type="InterPro" id="IPR036156">
    <property type="entry name" value="Beta-gal/glucu_dom_sf"/>
</dbReference>
<dbReference type="RefSeq" id="WP_057319830.1">
    <property type="nucleotide sequence ID" value="NZ_CYXP01000009.1"/>
</dbReference>
<comment type="similarity">
    <text evidence="1">Belongs to the glycosyl hydrolase 2 family.</text>
</comment>
<feature type="domain" description="Glycosyl hydrolases family 2 sugar binding" evidence="6">
    <location>
        <begin position="114"/>
        <end position="213"/>
    </location>
</feature>
<protein>
    <submittedName>
        <fullName evidence="7">Beta-galactosidase</fullName>
        <ecNumber evidence="7">3.2.1.23</ecNumber>
    </submittedName>
</protein>
<evidence type="ECO:0000313" key="7">
    <source>
        <dbReference type="EMBL" id="CUN29875.1"/>
    </source>
</evidence>
<dbReference type="InterPro" id="IPR006104">
    <property type="entry name" value="Glyco_hydro_2_N"/>
</dbReference>
<gene>
    <name evidence="7" type="primary">lacZ_4</name>
    <name evidence="7" type="ORF">ERS852429_03466</name>
</gene>
<evidence type="ECO:0000256" key="3">
    <source>
        <dbReference type="ARBA" id="ARBA00023295"/>
    </source>
</evidence>
<dbReference type="SUPFAM" id="SSF49785">
    <property type="entry name" value="Galactose-binding domain-like"/>
    <property type="match status" value="1"/>
</dbReference>
<dbReference type="EMBL" id="CYXP01000009">
    <property type="protein sequence ID" value="CUN29875.1"/>
    <property type="molecule type" value="Genomic_DNA"/>
</dbReference>
<feature type="domain" description="Glycoside hydrolase family 2 catalytic" evidence="5">
    <location>
        <begin position="354"/>
        <end position="464"/>
    </location>
</feature>
<dbReference type="InterPro" id="IPR006103">
    <property type="entry name" value="Glyco_hydro_2_cat"/>
</dbReference>
<keyword evidence="2 7" id="KW-0378">Hydrolase</keyword>
<dbReference type="Pfam" id="PF02836">
    <property type="entry name" value="Glyco_hydro_2_C"/>
    <property type="match status" value="1"/>
</dbReference>
<dbReference type="EC" id="3.2.1.23" evidence="7"/>
<dbReference type="PANTHER" id="PTHR42732:SF2">
    <property type="entry name" value="BETA-MANNOSIDASE"/>
    <property type="match status" value="1"/>
</dbReference>
<dbReference type="InterPro" id="IPR008979">
    <property type="entry name" value="Galactose-bd-like_sf"/>
</dbReference>
<evidence type="ECO:0000259" key="4">
    <source>
        <dbReference type="Pfam" id="PF00703"/>
    </source>
</evidence>
<dbReference type="InterPro" id="IPR051913">
    <property type="entry name" value="GH2_Domain-Containing"/>
</dbReference>
<evidence type="ECO:0000259" key="6">
    <source>
        <dbReference type="Pfam" id="PF02837"/>
    </source>
</evidence>
<dbReference type="SUPFAM" id="SSF51445">
    <property type="entry name" value="(Trans)glycosidases"/>
    <property type="match status" value="1"/>
</dbReference>
<dbReference type="Pfam" id="PF00703">
    <property type="entry name" value="Glyco_hydro_2"/>
    <property type="match status" value="1"/>
</dbReference>
<dbReference type="InterPro" id="IPR017853">
    <property type="entry name" value="GH"/>
</dbReference>
<dbReference type="GO" id="GO:0004565">
    <property type="term" value="F:beta-galactosidase activity"/>
    <property type="evidence" value="ECO:0007669"/>
    <property type="project" value="UniProtKB-EC"/>
</dbReference>
<evidence type="ECO:0000256" key="1">
    <source>
        <dbReference type="ARBA" id="ARBA00007401"/>
    </source>
</evidence>
<evidence type="ECO:0000256" key="2">
    <source>
        <dbReference type="ARBA" id="ARBA00022801"/>
    </source>
</evidence>
<dbReference type="SUPFAM" id="SSF49303">
    <property type="entry name" value="beta-Galactosidase/glucuronidase domain"/>
    <property type="match status" value="1"/>
</dbReference>
<sequence length="610" mass="69309">MKKITVVSLALCSFLFGGDLFSVKAQIPEKFTLPTPWTEEALKAEIPLPEYPRPQMVRSEWLNLNGIWDYMGGKDLLDPVTATTPPVFPAKVEKIRVPYPPESELSGIARGGDTCLWYRRSFSVPQAWKGRNVLLNFGAVDRISSVFVNGKKVGTHTGGYDAFSLNITDYLKSGENVLVVGAYDPNDGRAASGKNGSRGDYIFTSGIWQTVWLEPVEKQYISQIKLVPDLKNNRLEVIAYTEDKELKVTAIADNGTSEVARTEGNSNMSFYLPIREPRLWSPDDPFLYGLKLQLKDRKGKIIDEVSSYFGMRSVSMGKVDGVLRPLLNGEFVFHIGLLDQGYWPDGAFTAPTDKALLYDIELAKRAGFNVIRKHIKVEPQRWYYHCDRLGLMVWQDMPNLWEPDDADSVSVRKQFRDELKVMIDQHVSSPSIVMWVPFNENWGAFEATDITAWVKKYDPNRWVNGMSGYNYAPGYRKAYGDPGNGDFVDMHHYGKIEPKAIPRPDDKRAASLGEFGGKGLFVRGHMWPVRNDAYEMMLNREILTDTYVLVLTELEQMINYFGLSTAIYTQTTDVEHEINGLVTYDRKVEKMDLEKVKYINQEVIKCTRAK</sequence>
<dbReference type="Gene3D" id="2.60.120.260">
    <property type="entry name" value="Galactose-binding domain-like"/>
    <property type="match status" value="1"/>
</dbReference>
<evidence type="ECO:0000259" key="5">
    <source>
        <dbReference type="Pfam" id="PF02836"/>
    </source>
</evidence>
<dbReference type="InterPro" id="IPR013783">
    <property type="entry name" value="Ig-like_fold"/>
</dbReference>
<accession>A0A173VUS7</accession>
<dbReference type="Gene3D" id="3.20.20.80">
    <property type="entry name" value="Glycosidases"/>
    <property type="match status" value="1"/>
</dbReference>
<dbReference type="Pfam" id="PF02837">
    <property type="entry name" value="Glyco_hydro_2_N"/>
    <property type="match status" value="1"/>
</dbReference>
<dbReference type="GO" id="GO:0005975">
    <property type="term" value="P:carbohydrate metabolic process"/>
    <property type="evidence" value="ECO:0007669"/>
    <property type="project" value="InterPro"/>
</dbReference>
<dbReference type="AlphaFoldDB" id="A0A173VUS7"/>
<organism evidence="7 8">
    <name type="scientific">Parabacteroides distasonis</name>
    <dbReference type="NCBI Taxonomy" id="823"/>
    <lineage>
        <taxon>Bacteria</taxon>
        <taxon>Pseudomonadati</taxon>
        <taxon>Bacteroidota</taxon>
        <taxon>Bacteroidia</taxon>
        <taxon>Bacteroidales</taxon>
        <taxon>Tannerellaceae</taxon>
        <taxon>Parabacteroides</taxon>
    </lineage>
</organism>
<feature type="domain" description="Glycoside hydrolase family 2 immunoglobulin-like beta-sandwich" evidence="4">
    <location>
        <begin position="227"/>
        <end position="312"/>
    </location>
</feature>
<keyword evidence="3 7" id="KW-0326">Glycosidase</keyword>
<dbReference type="Gene3D" id="2.60.40.10">
    <property type="entry name" value="Immunoglobulins"/>
    <property type="match status" value="1"/>
</dbReference>